<protein>
    <submittedName>
        <fullName evidence="4">Skin secretory protein xP2-like isoform X2</fullName>
    </submittedName>
</protein>
<reference evidence="4" key="1">
    <citation type="submission" date="2025-08" db="UniProtKB">
        <authorList>
            <consortium name="RefSeq"/>
        </authorList>
    </citation>
    <scope>IDENTIFICATION</scope>
    <source>
        <tissue evidence="4">Brain</tissue>
    </source>
</reference>
<keyword evidence="2" id="KW-0812">Transmembrane</keyword>
<gene>
    <name evidence="4" type="primary">LOC123388845</name>
</gene>
<keyword evidence="2" id="KW-1133">Transmembrane helix</keyword>
<dbReference type="AlphaFoldDB" id="A0A8U0UR51"/>
<evidence type="ECO:0000256" key="2">
    <source>
        <dbReference type="SAM" id="Phobius"/>
    </source>
</evidence>
<sequence length="216" mass="22788">MLSLTGDVVLRLPDGSGHLAKRRERRVTVPGSAGAGTGDSGERPLTLPARLHDRVVQELEPFQAEPEAAPSEEPEPAPPASTAPEAGMVPAGTSGVDPEPAGDWAPAHSEADSVREELGSAPVPGPAFAMDPAPDNTCASALESAPAPPPTPPPEERPEPLLVPTALILEQLTFVLSPDPGNLQERFVPDVSIFPFCYMLILILSLRVLYTIYHSF</sequence>
<feature type="region of interest" description="Disordered" evidence="1">
    <location>
        <begin position="13"/>
        <end position="159"/>
    </location>
</feature>
<evidence type="ECO:0000313" key="3">
    <source>
        <dbReference type="Proteomes" id="UP000000715"/>
    </source>
</evidence>
<keyword evidence="2" id="KW-0472">Membrane</keyword>
<evidence type="ECO:0000313" key="4">
    <source>
        <dbReference type="RefSeq" id="XP_044925065.1"/>
    </source>
</evidence>
<organism evidence="3 4">
    <name type="scientific">Mustela putorius furo</name>
    <name type="common">European domestic ferret</name>
    <name type="synonym">Mustela furo</name>
    <dbReference type="NCBI Taxonomy" id="9669"/>
    <lineage>
        <taxon>Eukaryota</taxon>
        <taxon>Metazoa</taxon>
        <taxon>Chordata</taxon>
        <taxon>Craniata</taxon>
        <taxon>Vertebrata</taxon>
        <taxon>Euteleostomi</taxon>
        <taxon>Mammalia</taxon>
        <taxon>Eutheria</taxon>
        <taxon>Laurasiatheria</taxon>
        <taxon>Carnivora</taxon>
        <taxon>Caniformia</taxon>
        <taxon>Musteloidea</taxon>
        <taxon>Mustelidae</taxon>
        <taxon>Mustelinae</taxon>
        <taxon>Mustela</taxon>
    </lineage>
</organism>
<dbReference type="GeneID" id="123388845"/>
<dbReference type="Proteomes" id="UP000000715">
    <property type="component" value="Unplaced"/>
</dbReference>
<keyword evidence="3" id="KW-1185">Reference proteome</keyword>
<name>A0A8U0UR51_MUSPF</name>
<feature type="transmembrane region" description="Helical" evidence="2">
    <location>
        <begin position="193"/>
        <end position="213"/>
    </location>
</feature>
<accession>A0A8U0UR51</accession>
<proteinExistence type="predicted"/>
<feature type="compositionally biased region" description="Basic and acidic residues" evidence="1">
    <location>
        <begin position="109"/>
        <end position="118"/>
    </location>
</feature>
<evidence type="ECO:0000256" key="1">
    <source>
        <dbReference type="SAM" id="MobiDB-lite"/>
    </source>
</evidence>
<dbReference type="RefSeq" id="XP_044925065.1">
    <property type="nucleotide sequence ID" value="XM_045069130.1"/>
</dbReference>